<feature type="chain" id="PRO_5040409290" evidence="1">
    <location>
        <begin position="28"/>
        <end position="176"/>
    </location>
</feature>
<dbReference type="EMBL" id="CAICTM010000149">
    <property type="protein sequence ID" value="CAB9502928.1"/>
    <property type="molecule type" value="Genomic_DNA"/>
</dbReference>
<dbReference type="Proteomes" id="UP001153069">
    <property type="component" value="Unassembled WGS sequence"/>
</dbReference>
<evidence type="ECO:0000313" key="3">
    <source>
        <dbReference type="Proteomes" id="UP001153069"/>
    </source>
</evidence>
<reference evidence="2" key="1">
    <citation type="submission" date="2020-06" db="EMBL/GenBank/DDBJ databases">
        <authorList>
            <consortium name="Plant Systems Biology data submission"/>
        </authorList>
    </citation>
    <scope>NUCLEOTIDE SEQUENCE</scope>
    <source>
        <strain evidence="2">D6</strain>
    </source>
</reference>
<protein>
    <submittedName>
        <fullName evidence="2">Uncharacterized protein</fullName>
    </submittedName>
</protein>
<accession>A0A9N8H5S1</accession>
<organism evidence="2 3">
    <name type="scientific">Seminavis robusta</name>
    <dbReference type="NCBI Taxonomy" id="568900"/>
    <lineage>
        <taxon>Eukaryota</taxon>
        <taxon>Sar</taxon>
        <taxon>Stramenopiles</taxon>
        <taxon>Ochrophyta</taxon>
        <taxon>Bacillariophyta</taxon>
        <taxon>Bacillariophyceae</taxon>
        <taxon>Bacillariophycidae</taxon>
        <taxon>Naviculales</taxon>
        <taxon>Naviculaceae</taxon>
        <taxon>Seminavis</taxon>
    </lineage>
</organism>
<feature type="signal peptide" evidence="1">
    <location>
        <begin position="1"/>
        <end position="27"/>
    </location>
</feature>
<evidence type="ECO:0000313" key="2">
    <source>
        <dbReference type="EMBL" id="CAB9502928.1"/>
    </source>
</evidence>
<comment type="caution">
    <text evidence="2">The sequence shown here is derived from an EMBL/GenBank/DDBJ whole genome shotgun (WGS) entry which is preliminary data.</text>
</comment>
<keyword evidence="3" id="KW-1185">Reference proteome</keyword>
<dbReference type="AlphaFoldDB" id="A0A9N8H5S1"/>
<evidence type="ECO:0000256" key="1">
    <source>
        <dbReference type="SAM" id="SignalP"/>
    </source>
</evidence>
<keyword evidence="1" id="KW-0732">Signal</keyword>
<sequence length="176" mass="19940">MVHVKENVKLGFLLSSLLFCLGSLVTSHKSFQMGPRDLPTLQPNVKQFCRFVYKARDRCLDEKKRQDPSCPSIMTQASQCEGAVKLAYRSINTWGCSYQLRDQTLCELERCGGYHGVSVLRTNDAPKVMGANSEEFKEAVEGCANHCNTIRKRLDQCIQDNVHKVLKKQGIRVKED</sequence>
<gene>
    <name evidence="2" type="ORF">SEMRO_150_G068970.1</name>
</gene>
<proteinExistence type="predicted"/>
<name>A0A9N8H5S1_9STRA</name>